<dbReference type="InterPro" id="IPR001466">
    <property type="entry name" value="Beta-lactam-related"/>
</dbReference>
<evidence type="ECO:0000313" key="3">
    <source>
        <dbReference type="Proteomes" id="UP001524501"/>
    </source>
</evidence>
<dbReference type="Pfam" id="PF00144">
    <property type="entry name" value="Beta-lactamase"/>
    <property type="match status" value="1"/>
</dbReference>
<reference evidence="2 3" key="1">
    <citation type="submission" date="2022-07" db="EMBL/GenBank/DDBJ databases">
        <title>Degradation activity of malathion, p-nitrophenol and potential low-temperature adaptation strategy of Rhodococcus sp. FXJ9.536.</title>
        <authorList>
            <person name="Huang J."/>
            <person name="Huang Y."/>
        </authorList>
    </citation>
    <scope>NUCLEOTIDE SEQUENCE [LARGE SCALE GENOMIC DNA]</scope>
    <source>
        <strain evidence="2 3">FXJ9.536</strain>
    </source>
</reference>
<proteinExistence type="predicted"/>
<evidence type="ECO:0000259" key="1">
    <source>
        <dbReference type="Pfam" id="PF00144"/>
    </source>
</evidence>
<evidence type="ECO:0000313" key="2">
    <source>
        <dbReference type="EMBL" id="MCQ4119965.1"/>
    </source>
</evidence>
<dbReference type="Proteomes" id="UP001524501">
    <property type="component" value="Unassembled WGS sequence"/>
</dbReference>
<gene>
    <name evidence="2" type="ORF">NOF53_12410</name>
</gene>
<dbReference type="PANTHER" id="PTHR46825:SF7">
    <property type="entry name" value="D-ALANYL-D-ALANINE CARBOXYPEPTIDASE"/>
    <property type="match status" value="1"/>
</dbReference>
<dbReference type="RefSeq" id="WP_255968592.1">
    <property type="nucleotide sequence ID" value="NZ_JANFQF010000008.1"/>
</dbReference>
<name>A0ABT1QFV5_9NOCA</name>
<dbReference type="InterPro" id="IPR012338">
    <property type="entry name" value="Beta-lactam/transpept-like"/>
</dbReference>
<comment type="caution">
    <text evidence="2">The sequence shown here is derived from an EMBL/GenBank/DDBJ whole genome shotgun (WGS) entry which is preliminary data.</text>
</comment>
<dbReference type="PANTHER" id="PTHR46825">
    <property type="entry name" value="D-ALANYL-D-ALANINE-CARBOXYPEPTIDASE/ENDOPEPTIDASE AMPH"/>
    <property type="match status" value="1"/>
</dbReference>
<protein>
    <submittedName>
        <fullName evidence="2">Beta-lactamase family protein</fullName>
    </submittedName>
</protein>
<dbReference type="EMBL" id="JANFQF010000008">
    <property type="protein sequence ID" value="MCQ4119965.1"/>
    <property type="molecule type" value="Genomic_DNA"/>
</dbReference>
<dbReference type="SUPFAM" id="SSF56601">
    <property type="entry name" value="beta-lactamase/transpeptidase-like"/>
    <property type="match status" value="1"/>
</dbReference>
<dbReference type="Gene3D" id="3.40.710.10">
    <property type="entry name" value="DD-peptidase/beta-lactamase superfamily"/>
    <property type="match status" value="1"/>
</dbReference>
<dbReference type="InterPro" id="IPR050491">
    <property type="entry name" value="AmpC-like"/>
</dbReference>
<sequence length="401" mass="43085">MGDRALPDFRTRRPSPALLRVLGMVLAVVLSTATGCAQSAGSEDGDSTAGLSQQAVSSASTMLDRFVADGHAPGVVVEVSTPDGVWTHTAGRSATSPDTPMSAQLQHRIGSITKTFTTTLILQLVQEGKVGLDDPVSHYVGGVPDGDRITLRMLGTMTAGLSEYLANPDFRNTFFQDPMRVWTPAELLEASYSLGAQFPPGTDSDYSNANTVLLGLVVEKVAGAPFGDVLTEKILRPYGLDHTVWPVDGSFPEDHIFGYTSLDPAHDVTDSTSWSPTQAYSAGQMISTAADLTQWIRLVGRGALLTPELQSERLRWLPLGDNDDNWHYTFGLEENSGWIGHNGAVPGYMSYAVYHPGLDATIVLLINSDAAIDGEPPVNVLLRDLSPVLFPEQPVRVPVVR</sequence>
<feature type="domain" description="Beta-lactamase-related" evidence="1">
    <location>
        <begin position="62"/>
        <end position="371"/>
    </location>
</feature>
<accession>A0ABT1QFV5</accession>
<organism evidence="2 3">
    <name type="scientific">Rhodococcus tibetensis</name>
    <dbReference type="NCBI Taxonomy" id="2965064"/>
    <lineage>
        <taxon>Bacteria</taxon>
        <taxon>Bacillati</taxon>
        <taxon>Actinomycetota</taxon>
        <taxon>Actinomycetes</taxon>
        <taxon>Mycobacteriales</taxon>
        <taxon>Nocardiaceae</taxon>
        <taxon>Rhodococcus</taxon>
    </lineage>
</organism>
<keyword evidence="3" id="KW-1185">Reference proteome</keyword>